<evidence type="ECO:0000313" key="2">
    <source>
        <dbReference type="Proteomes" id="UP000246352"/>
    </source>
</evidence>
<reference evidence="1 2" key="1">
    <citation type="submission" date="2018-05" db="EMBL/GenBank/DDBJ databases">
        <title>Genomic Encyclopedia of Type Strains, Phase IV (KMG-IV): sequencing the most valuable type-strain genomes for metagenomic binning, comparative biology and taxonomic classification.</title>
        <authorList>
            <person name="Goeker M."/>
        </authorList>
    </citation>
    <scope>NUCLEOTIDE SEQUENCE [LARGE SCALE GENOMIC DNA]</scope>
    <source>
        <strain evidence="1 2">DSM 16791</strain>
    </source>
</reference>
<dbReference type="Proteomes" id="UP000246352">
    <property type="component" value="Unassembled WGS sequence"/>
</dbReference>
<dbReference type="AlphaFoldDB" id="A0A317PT21"/>
<accession>A0A317PT21</accession>
<organism evidence="1 2">
    <name type="scientific">Hoeflea marina</name>
    <dbReference type="NCBI Taxonomy" id="274592"/>
    <lineage>
        <taxon>Bacteria</taxon>
        <taxon>Pseudomonadati</taxon>
        <taxon>Pseudomonadota</taxon>
        <taxon>Alphaproteobacteria</taxon>
        <taxon>Hyphomicrobiales</taxon>
        <taxon>Rhizobiaceae</taxon>
        <taxon>Hoeflea</taxon>
    </lineage>
</organism>
<comment type="caution">
    <text evidence="1">The sequence shown here is derived from an EMBL/GenBank/DDBJ whole genome shotgun (WGS) entry which is preliminary data.</text>
</comment>
<dbReference type="EMBL" id="QGTR01000001">
    <property type="protein sequence ID" value="PWW04067.1"/>
    <property type="molecule type" value="Genomic_DNA"/>
</dbReference>
<sequence length="287" mass="30808">MAGDLVLDPGAAASVSLADPVLQTRGPMATGPIVLILGSSPAAPKAAMWPKTSDLRIVAINNAWRVRPDWDVLIHPEDFPVERRPTGVSPPQRLCTHTDYVPAQNRLGGFVFAGGTMAFTAGYWALDALRPSTLAYYGCDMIYDGPVSHFYGQGTADPLRDDITLRSLEAKSGRLLAIAARQGCSCVNLSDAPTSRLLFPRADTTALTNPSPVLPLDIGGIDAILDAESRLGYMVESGRYWTEAERFDADALARIDTMWLQLLCWTPVAAQPATVPALPGDEGRLGF</sequence>
<protein>
    <submittedName>
        <fullName evidence="1">Uncharacterized protein</fullName>
    </submittedName>
</protein>
<name>A0A317PT21_9HYPH</name>
<evidence type="ECO:0000313" key="1">
    <source>
        <dbReference type="EMBL" id="PWW04067.1"/>
    </source>
</evidence>
<gene>
    <name evidence="1" type="ORF">DFR52_101757</name>
</gene>
<keyword evidence="2" id="KW-1185">Reference proteome</keyword>
<proteinExistence type="predicted"/>